<dbReference type="OrthoDB" id="5860513at2759"/>
<keyword evidence="9" id="KW-1185">Reference proteome</keyword>
<evidence type="ECO:0000313" key="9">
    <source>
        <dbReference type="Proteomes" id="UP000007819"/>
    </source>
</evidence>
<dbReference type="GO" id="GO:0043015">
    <property type="term" value="F:gamma-tubulin binding"/>
    <property type="evidence" value="ECO:0007669"/>
    <property type="project" value="InterPro"/>
</dbReference>
<evidence type="ECO:0000256" key="5">
    <source>
        <dbReference type="ARBA" id="ARBA00023212"/>
    </source>
</evidence>
<dbReference type="GO" id="GO:0000930">
    <property type="term" value="C:gamma-tubulin complex"/>
    <property type="evidence" value="ECO:0007669"/>
    <property type="project" value="TreeGrafter"/>
</dbReference>
<dbReference type="InterPro" id="IPR040457">
    <property type="entry name" value="GCP_C"/>
</dbReference>
<dbReference type="GeneID" id="100570363"/>
<dbReference type="AlphaFoldDB" id="A0A8R2JQ01"/>
<proteinExistence type="inferred from homology"/>
<dbReference type="KEGG" id="api:100570363"/>
<dbReference type="EnsemblMetazoa" id="XM_029487826.1">
    <property type="protein sequence ID" value="XP_029343686.1"/>
    <property type="gene ID" value="LOC100570363"/>
</dbReference>
<dbReference type="GO" id="GO:0031122">
    <property type="term" value="P:cytoplasmic microtubule organization"/>
    <property type="evidence" value="ECO:0007669"/>
    <property type="project" value="TreeGrafter"/>
</dbReference>
<comment type="similarity">
    <text evidence="2">Belongs to the TUBGCP family.</text>
</comment>
<evidence type="ECO:0000256" key="4">
    <source>
        <dbReference type="ARBA" id="ARBA00022701"/>
    </source>
</evidence>
<dbReference type="InterPro" id="IPR007259">
    <property type="entry name" value="GCP"/>
</dbReference>
<dbReference type="Gene3D" id="1.20.120.1900">
    <property type="entry name" value="Gamma-tubulin complex, C-terminal domain"/>
    <property type="match status" value="1"/>
</dbReference>
<reference evidence="8" key="2">
    <citation type="submission" date="2022-06" db="UniProtKB">
        <authorList>
            <consortium name="EnsemblMetazoa"/>
        </authorList>
    </citation>
    <scope>IDENTIFICATION</scope>
</reference>
<evidence type="ECO:0000256" key="3">
    <source>
        <dbReference type="ARBA" id="ARBA00022490"/>
    </source>
</evidence>
<evidence type="ECO:0000313" key="8">
    <source>
        <dbReference type="EnsemblMetazoa" id="XP_029343686.1"/>
    </source>
</evidence>
<dbReference type="GO" id="GO:0007020">
    <property type="term" value="P:microtubule nucleation"/>
    <property type="evidence" value="ECO:0007669"/>
    <property type="project" value="InterPro"/>
</dbReference>
<evidence type="ECO:0000256" key="1">
    <source>
        <dbReference type="ARBA" id="ARBA00004245"/>
    </source>
</evidence>
<dbReference type="PANTHER" id="PTHR19302">
    <property type="entry name" value="GAMMA TUBULIN COMPLEX PROTEIN"/>
    <property type="match status" value="1"/>
</dbReference>
<dbReference type="GO" id="GO:0005874">
    <property type="term" value="C:microtubule"/>
    <property type="evidence" value="ECO:0007669"/>
    <property type="project" value="UniProtKB-KW"/>
</dbReference>
<comment type="subcellular location">
    <subcellularLocation>
        <location evidence="1">Cytoplasm</location>
        <location evidence="1">Cytoskeleton</location>
    </subcellularLocation>
</comment>
<keyword evidence="4" id="KW-0493">Microtubule</keyword>
<keyword evidence="5" id="KW-0206">Cytoskeleton</keyword>
<sequence>MDFVLRLCHKLLEQQNKSNVSFLQTDQIIGRNEVSHQYFGRKHLKDDKSDQNETESSYDLLDKKKKDPFSLSSSRMNFLTDARLKYARELLLSLTQFGQGIKWVKSDNDNTCIIIPNLEFVVKHVNELGRLHKIIKDYVKTDNEHFGRVAKALRFSLQDKINSYYVYVNKWLSANFDVLEHSKDCLRICIPLDHDVLIRFQCLAKIVKNAKGKSGCSLISSMVRSSIREIDSKMLNEITKPIHAMILRWMTGGEIEDEHGDFFIVENLSESYWNNSHALSSTNTLDFLNEYQLNCIYQTGKNMNLLLKLLSPKMNAKIEKLRENIKILTADGDGLIVMLADKCRKTSTMLSDLCDQSSALLMEVLISDYNLFQQFEGLRNYMLLGRGDFYTYVIHKLEPYFGNNEIHNYQLNDIIKNAYALTSASNDNEELFSKLKYQIDTSGKVNWKSIKFEYKTDEPLNQVNLIITRE</sequence>
<dbReference type="RefSeq" id="XP_029343686.1">
    <property type="nucleotide sequence ID" value="XM_029487826.1"/>
</dbReference>
<evidence type="ECO:0000259" key="7">
    <source>
        <dbReference type="Pfam" id="PF17681"/>
    </source>
</evidence>
<name>A0A8R2JQ01_ACYPI</name>
<dbReference type="Pfam" id="PF04130">
    <property type="entry name" value="GCP_C_terminal"/>
    <property type="match status" value="1"/>
</dbReference>
<dbReference type="InterPro" id="IPR042241">
    <property type="entry name" value="GCP_C_sf"/>
</dbReference>
<protein>
    <recommendedName>
        <fullName evidence="10">Gamma-tubulin complex component</fullName>
    </recommendedName>
</protein>
<dbReference type="GO" id="GO:0051011">
    <property type="term" value="F:microtubule minus-end binding"/>
    <property type="evidence" value="ECO:0007669"/>
    <property type="project" value="TreeGrafter"/>
</dbReference>
<evidence type="ECO:0008006" key="10">
    <source>
        <dbReference type="Google" id="ProtNLM"/>
    </source>
</evidence>
<dbReference type="Proteomes" id="UP000007819">
    <property type="component" value="Chromosome A1"/>
</dbReference>
<dbReference type="GO" id="GO:0051321">
    <property type="term" value="P:meiotic cell cycle"/>
    <property type="evidence" value="ECO:0007669"/>
    <property type="project" value="TreeGrafter"/>
</dbReference>
<evidence type="ECO:0000256" key="2">
    <source>
        <dbReference type="ARBA" id="ARBA00010337"/>
    </source>
</evidence>
<dbReference type="InterPro" id="IPR041470">
    <property type="entry name" value="GCP_N"/>
</dbReference>
<dbReference type="Pfam" id="PF17681">
    <property type="entry name" value="GCP_N_terminal"/>
    <property type="match status" value="1"/>
</dbReference>
<dbReference type="GO" id="GO:0000278">
    <property type="term" value="P:mitotic cell cycle"/>
    <property type="evidence" value="ECO:0007669"/>
    <property type="project" value="TreeGrafter"/>
</dbReference>
<dbReference type="PANTHER" id="PTHR19302:SF14">
    <property type="entry name" value="GAMMA-TUBULIN COMPLEX COMPONENT 3"/>
    <property type="match status" value="1"/>
</dbReference>
<keyword evidence="3" id="KW-0963">Cytoplasm</keyword>
<accession>A0A8R2JQ01</accession>
<feature type="domain" description="Gamma tubulin complex component C-terminal" evidence="6">
    <location>
        <begin position="371"/>
        <end position="463"/>
    </location>
</feature>
<organism evidence="8 9">
    <name type="scientific">Acyrthosiphon pisum</name>
    <name type="common">Pea aphid</name>
    <dbReference type="NCBI Taxonomy" id="7029"/>
    <lineage>
        <taxon>Eukaryota</taxon>
        <taxon>Metazoa</taxon>
        <taxon>Ecdysozoa</taxon>
        <taxon>Arthropoda</taxon>
        <taxon>Hexapoda</taxon>
        <taxon>Insecta</taxon>
        <taxon>Pterygota</taxon>
        <taxon>Neoptera</taxon>
        <taxon>Paraneoptera</taxon>
        <taxon>Hemiptera</taxon>
        <taxon>Sternorrhyncha</taxon>
        <taxon>Aphidomorpha</taxon>
        <taxon>Aphidoidea</taxon>
        <taxon>Aphididae</taxon>
        <taxon>Macrosiphini</taxon>
        <taxon>Acyrthosiphon</taxon>
    </lineage>
</organism>
<reference evidence="9" key="1">
    <citation type="submission" date="2010-06" db="EMBL/GenBank/DDBJ databases">
        <authorList>
            <person name="Jiang H."/>
            <person name="Abraham K."/>
            <person name="Ali S."/>
            <person name="Alsbrooks S.L."/>
            <person name="Anim B.N."/>
            <person name="Anosike U.S."/>
            <person name="Attaway T."/>
            <person name="Bandaranaike D.P."/>
            <person name="Battles P.K."/>
            <person name="Bell S.N."/>
            <person name="Bell A.V."/>
            <person name="Beltran B."/>
            <person name="Bickham C."/>
            <person name="Bustamante Y."/>
            <person name="Caleb T."/>
            <person name="Canada A."/>
            <person name="Cardenas V."/>
            <person name="Carter K."/>
            <person name="Chacko J."/>
            <person name="Chandrabose M.N."/>
            <person name="Chavez D."/>
            <person name="Chavez A."/>
            <person name="Chen L."/>
            <person name="Chu H.-S."/>
            <person name="Claassen K.J."/>
            <person name="Cockrell R."/>
            <person name="Collins M."/>
            <person name="Cooper J.A."/>
            <person name="Cree A."/>
            <person name="Curry S.M."/>
            <person name="Da Y."/>
            <person name="Dao M.D."/>
            <person name="Das B."/>
            <person name="Davila M.-L."/>
            <person name="Davy-Carroll L."/>
            <person name="Denson S."/>
            <person name="Dinh H."/>
            <person name="Ebong V.E."/>
            <person name="Edwards J.R."/>
            <person name="Egan A."/>
            <person name="El-Daye J."/>
            <person name="Escobedo L."/>
            <person name="Fernandez S."/>
            <person name="Fernando P.R."/>
            <person name="Flagg N."/>
            <person name="Forbes L.D."/>
            <person name="Fowler R.G."/>
            <person name="Fu Q."/>
            <person name="Gabisi R.A."/>
            <person name="Ganer J."/>
            <person name="Garbino Pronczuk A."/>
            <person name="Garcia R.M."/>
            <person name="Garner T."/>
            <person name="Garrett T.E."/>
            <person name="Gonzalez D.A."/>
            <person name="Hamid H."/>
            <person name="Hawkins E.S."/>
            <person name="Hirani K."/>
            <person name="Hogues M.E."/>
            <person name="Hollins B."/>
            <person name="Hsiao C.-H."/>
            <person name="Jabil R."/>
            <person name="James M.L."/>
            <person name="Jhangiani S.N."/>
            <person name="Johnson B."/>
            <person name="Johnson Q."/>
            <person name="Joshi V."/>
            <person name="Kalu J.B."/>
            <person name="Kam C."/>
            <person name="Kashfia A."/>
            <person name="Keebler J."/>
            <person name="Kisamo H."/>
            <person name="Kovar C.L."/>
            <person name="Lago L.A."/>
            <person name="Lai C.-Y."/>
            <person name="Laidlaw J."/>
            <person name="Lara F."/>
            <person name="Le T.-K."/>
            <person name="Lee S.L."/>
            <person name="Legall F.H."/>
            <person name="Lemon S.J."/>
            <person name="Lewis L.R."/>
            <person name="Li B."/>
            <person name="Liu Y."/>
            <person name="Liu Y.-S."/>
            <person name="Lopez J."/>
            <person name="Lozado R.J."/>
            <person name="Lu J."/>
            <person name="Madu R.C."/>
            <person name="Maheshwari M."/>
            <person name="Maheshwari R."/>
            <person name="Malloy K."/>
            <person name="Martinez E."/>
            <person name="Mathew T."/>
            <person name="Mercado I.C."/>
            <person name="Mercado C."/>
            <person name="Meyer B."/>
            <person name="Montgomery K."/>
            <person name="Morgan M.B."/>
            <person name="Munidasa M."/>
            <person name="Nazareth L.V."/>
            <person name="Nelson J."/>
            <person name="Ng B.M."/>
            <person name="Nguyen N.B."/>
            <person name="Nguyen P.Q."/>
            <person name="Nguyen T."/>
            <person name="Obregon M."/>
            <person name="Okwuonu G.O."/>
            <person name="Onwere C.G."/>
            <person name="Orozco G."/>
            <person name="Parra A."/>
            <person name="Patel S."/>
            <person name="Patil S."/>
            <person name="Perez A."/>
            <person name="Perez Y."/>
            <person name="Pham C."/>
            <person name="Primus E.L."/>
            <person name="Pu L.-L."/>
            <person name="Puazo M."/>
            <person name="Qin X."/>
            <person name="Quiroz J.B."/>
            <person name="Reese J."/>
            <person name="Richards S."/>
            <person name="Rives C.M."/>
            <person name="Robberts R."/>
            <person name="Ruiz S.J."/>
            <person name="Ruiz M.J."/>
            <person name="Santibanez J."/>
            <person name="Schneider B.W."/>
            <person name="Sisson I."/>
            <person name="Smith M."/>
            <person name="Sodergren E."/>
            <person name="Song X.-Z."/>
            <person name="Song B.B."/>
            <person name="Summersgill H."/>
            <person name="Thelus R."/>
            <person name="Thornton R.D."/>
            <person name="Trejos Z.Y."/>
            <person name="Usmani K."/>
            <person name="Vattathil S."/>
            <person name="Villasana D."/>
            <person name="Walker D.L."/>
            <person name="Wang S."/>
            <person name="Wang K."/>
            <person name="White C.S."/>
            <person name="Williams A.C."/>
            <person name="Williamson J."/>
            <person name="Wilson K."/>
            <person name="Woghiren I.O."/>
            <person name="Woodworth J.R."/>
            <person name="Worley K.C."/>
            <person name="Wright R.A."/>
            <person name="Wu W."/>
            <person name="Young L."/>
            <person name="Zhang L."/>
            <person name="Zhang J."/>
            <person name="Zhu Y."/>
            <person name="Muzny D.M."/>
            <person name="Weinstock G."/>
            <person name="Gibbs R.A."/>
        </authorList>
    </citation>
    <scope>NUCLEOTIDE SEQUENCE [LARGE SCALE GENOMIC DNA]</scope>
    <source>
        <strain evidence="9">LSR1</strain>
    </source>
</reference>
<feature type="domain" description="Gamma tubulin complex component protein N-terminal" evidence="7">
    <location>
        <begin position="113"/>
        <end position="365"/>
    </location>
</feature>
<evidence type="ECO:0000259" key="6">
    <source>
        <dbReference type="Pfam" id="PF04130"/>
    </source>
</evidence>
<dbReference type="GO" id="GO:0000922">
    <property type="term" value="C:spindle pole"/>
    <property type="evidence" value="ECO:0007669"/>
    <property type="project" value="InterPro"/>
</dbReference>
<dbReference type="GO" id="GO:0051225">
    <property type="term" value="P:spindle assembly"/>
    <property type="evidence" value="ECO:0007669"/>
    <property type="project" value="TreeGrafter"/>
</dbReference>